<dbReference type="Gene3D" id="3.30.390.30">
    <property type="match status" value="1"/>
</dbReference>
<evidence type="ECO:0000259" key="18">
    <source>
        <dbReference type="Pfam" id="PF07992"/>
    </source>
</evidence>
<dbReference type="GO" id="GO:0004148">
    <property type="term" value="F:dihydrolipoyl dehydrogenase (NADH) activity"/>
    <property type="evidence" value="ECO:0007669"/>
    <property type="project" value="UniProtKB-EC"/>
</dbReference>
<dbReference type="PANTHER" id="PTHR22912:SF217">
    <property type="entry name" value="DIHYDROLIPOYL DEHYDROGENASE"/>
    <property type="match status" value="1"/>
</dbReference>
<dbReference type="SUPFAM" id="SSF55424">
    <property type="entry name" value="FAD/NAD-linked reductases, dimerisation (C-terminal) domain"/>
    <property type="match status" value="1"/>
</dbReference>
<evidence type="ECO:0000256" key="9">
    <source>
        <dbReference type="ARBA" id="ARBA00023027"/>
    </source>
</evidence>
<comment type="miscellaneous">
    <text evidence="16">The active site is a redox-active disulfide bond.</text>
</comment>
<keyword evidence="8 16" id="KW-0560">Oxidoreductase</keyword>
<evidence type="ECO:0000256" key="1">
    <source>
        <dbReference type="ARBA" id="ARBA00004496"/>
    </source>
</evidence>
<comment type="similarity">
    <text evidence="2 16">Belongs to the class-I pyridine nucleotide-disulfide oxidoreductase family.</text>
</comment>
<dbReference type="InterPro" id="IPR036188">
    <property type="entry name" value="FAD/NAD-bd_sf"/>
</dbReference>
<evidence type="ECO:0000313" key="19">
    <source>
        <dbReference type="EMBL" id="MBB6634790.1"/>
    </source>
</evidence>
<dbReference type="EC" id="1.8.1.4" evidence="3 16"/>
<feature type="binding site" evidence="14">
    <location>
        <position position="50"/>
    </location>
    <ligand>
        <name>FAD</name>
        <dbReference type="ChEBI" id="CHEBI:57692"/>
    </ligand>
</feature>
<dbReference type="InterPro" id="IPR001100">
    <property type="entry name" value="Pyr_nuc-diS_OxRdtase"/>
</dbReference>
<protein>
    <recommendedName>
        <fullName evidence="4 16">Dihydrolipoyl dehydrogenase</fullName>
        <ecNumber evidence="3 16">1.8.1.4</ecNumber>
    </recommendedName>
</protein>
<feature type="binding site" evidence="14">
    <location>
        <begin position="196"/>
        <end position="203"/>
    </location>
    <ligand>
        <name>NAD(+)</name>
        <dbReference type="ChEBI" id="CHEBI:57540"/>
    </ligand>
</feature>
<dbReference type="SUPFAM" id="SSF51905">
    <property type="entry name" value="FAD/NAD(P)-binding domain"/>
    <property type="match status" value="1"/>
</dbReference>
<dbReference type="PIRSF" id="PIRSF000350">
    <property type="entry name" value="Mercury_reductase_MerA"/>
    <property type="match status" value="1"/>
</dbReference>
<keyword evidence="6 16" id="KW-0285">Flavoprotein</keyword>
<comment type="cofactor">
    <cofactor evidence="14 16">
        <name>FAD</name>
        <dbReference type="ChEBI" id="CHEBI:57692"/>
    </cofactor>
    <text evidence="14 16">Binds 1 FAD per subunit.</text>
</comment>
<evidence type="ECO:0000313" key="20">
    <source>
        <dbReference type="Proteomes" id="UP000535838"/>
    </source>
</evidence>
<accession>A0A841SY67</accession>
<comment type="subcellular location">
    <subcellularLocation>
        <location evidence="1">Cytoplasm</location>
    </subcellularLocation>
</comment>
<dbReference type="Pfam" id="PF07992">
    <property type="entry name" value="Pyr_redox_2"/>
    <property type="match status" value="1"/>
</dbReference>
<feature type="binding site" evidence="14">
    <location>
        <begin position="160"/>
        <end position="162"/>
    </location>
    <ligand>
        <name>FAD</name>
        <dbReference type="ChEBI" id="CHEBI:57692"/>
    </ligand>
</feature>
<keyword evidence="20" id="KW-1185">Reference proteome</keyword>
<keyword evidence="5" id="KW-0963">Cytoplasm</keyword>
<comment type="caution">
    <text evidence="19">The sequence shown here is derived from an EMBL/GenBank/DDBJ whole genome shotgun (WGS) entry which is preliminary data.</text>
</comment>
<keyword evidence="11 16" id="KW-0676">Redox-active center</keyword>
<dbReference type="FunFam" id="3.30.390.30:FF:000001">
    <property type="entry name" value="Dihydrolipoyl dehydrogenase"/>
    <property type="match status" value="1"/>
</dbReference>
<feature type="disulfide bond" description="Redox-active" evidence="15">
    <location>
        <begin position="41"/>
        <end position="46"/>
    </location>
</feature>
<dbReference type="InterPro" id="IPR006258">
    <property type="entry name" value="Lipoamide_DH"/>
</dbReference>
<evidence type="ECO:0000256" key="6">
    <source>
        <dbReference type="ARBA" id="ARBA00022630"/>
    </source>
</evidence>
<dbReference type="Pfam" id="PF02852">
    <property type="entry name" value="Pyr_redox_dim"/>
    <property type="match status" value="1"/>
</dbReference>
<dbReference type="RefSeq" id="WP_185120296.1">
    <property type="nucleotide sequence ID" value="NZ_JACJVQ010000008.1"/>
</dbReference>
<gene>
    <name evidence="19" type="primary">lpdA</name>
    <name evidence="19" type="ORF">H7B67_11785</name>
</gene>
<evidence type="ECO:0000256" key="12">
    <source>
        <dbReference type="ARBA" id="ARBA00049187"/>
    </source>
</evidence>
<evidence type="ECO:0000256" key="2">
    <source>
        <dbReference type="ARBA" id="ARBA00007532"/>
    </source>
</evidence>
<feature type="active site" description="Proton acceptor" evidence="13">
    <location>
        <position position="462"/>
    </location>
</feature>
<feature type="binding site" evidence="14">
    <location>
        <position position="113"/>
    </location>
    <ligand>
        <name>FAD</name>
        <dbReference type="ChEBI" id="CHEBI:57692"/>
    </ligand>
</feature>
<evidence type="ECO:0000256" key="4">
    <source>
        <dbReference type="ARBA" id="ARBA00016961"/>
    </source>
</evidence>
<evidence type="ECO:0000256" key="7">
    <source>
        <dbReference type="ARBA" id="ARBA00022827"/>
    </source>
</evidence>
<feature type="binding site" evidence="14">
    <location>
        <position position="328"/>
    </location>
    <ligand>
        <name>FAD</name>
        <dbReference type="ChEBI" id="CHEBI:57692"/>
    </ligand>
</feature>
<keyword evidence="10" id="KW-1015">Disulfide bond</keyword>
<organism evidence="19 20">
    <name type="scientific">Cohnella thailandensis</name>
    <dbReference type="NCBI Taxonomy" id="557557"/>
    <lineage>
        <taxon>Bacteria</taxon>
        <taxon>Bacillati</taxon>
        <taxon>Bacillota</taxon>
        <taxon>Bacilli</taxon>
        <taxon>Bacillales</taxon>
        <taxon>Paenibacillaceae</taxon>
        <taxon>Cohnella</taxon>
    </lineage>
</organism>
<dbReference type="InterPro" id="IPR050151">
    <property type="entry name" value="Class-I_Pyr_Nuc-Dis_Oxidored"/>
</dbReference>
<evidence type="ECO:0000256" key="16">
    <source>
        <dbReference type="RuleBase" id="RU003692"/>
    </source>
</evidence>
<evidence type="ECO:0000256" key="13">
    <source>
        <dbReference type="PIRSR" id="PIRSR000350-2"/>
    </source>
</evidence>
<evidence type="ECO:0000256" key="8">
    <source>
        <dbReference type="ARBA" id="ARBA00023002"/>
    </source>
</evidence>
<proteinExistence type="inferred from homology"/>
<dbReference type="InterPro" id="IPR004099">
    <property type="entry name" value="Pyr_nucl-diS_OxRdtase_dimer"/>
</dbReference>
<dbReference type="PRINTS" id="PR00411">
    <property type="entry name" value="PNDRDTASEI"/>
</dbReference>
<feature type="domain" description="FAD/NAD(P)-binding" evidence="18">
    <location>
        <begin position="4"/>
        <end position="343"/>
    </location>
</feature>
<feature type="binding site" evidence="14">
    <location>
        <position position="288"/>
    </location>
    <ligand>
        <name>NAD(+)</name>
        <dbReference type="ChEBI" id="CHEBI:57540"/>
    </ligand>
</feature>
<name>A0A841SY67_9BACL</name>
<keyword evidence="14" id="KW-0547">Nucleotide-binding</keyword>
<dbReference type="NCBIfam" id="TIGR01350">
    <property type="entry name" value="lipoamide_DH"/>
    <property type="match status" value="1"/>
</dbReference>
<keyword evidence="9 14" id="KW-0520">NAD</keyword>
<dbReference type="PRINTS" id="PR00368">
    <property type="entry name" value="FADPNR"/>
</dbReference>
<evidence type="ECO:0000256" key="15">
    <source>
        <dbReference type="PIRSR" id="PIRSR000350-4"/>
    </source>
</evidence>
<dbReference type="InterPro" id="IPR016156">
    <property type="entry name" value="FAD/NAD-linked_Rdtase_dimer_sf"/>
</dbReference>
<dbReference type="Proteomes" id="UP000535838">
    <property type="component" value="Unassembled WGS sequence"/>
</dbReference>
<dbReference type="AlphaFoldDB" id="A0A841SY67"/>
<dbReference type="GO" id="GO:0006103">
    <property type="term" value="P:2-oxoglutarate metabolic process"/>
    <property type="evidence" value="ECO:0007669"/>
    <property type="project" value="TreeGrafter"/>
</dbReference>
<keyword evidence="7 14" id="KW-0274">FAD</keyword>
<dbReference type="InterPro" id="IPR023753">
    <property type="entry name" value="FAD/NAD-binding_dom"/>
</dbReference>
<dbReference type="GO" id="GO:0005737">
    <property type="term" value="C:cytoplasm"/>
    <property type="evidence" value="ECO:0007669"/>
    <property type="project" value="UniProtKB-SubCell"/>
</dbReference>
<evidence type="ECO:0000256" key="11">
    <source>
        <dbReference type="ARBA" id="ARBA00023284"/>
    </source>
</evidence>
<dbReference type="PROSITE" id="PS00076">
    <property type="entry name" value="PYRIDINE_REDOX_1"/>
    <property type="match status" value="1"/>
</dbReference>
<feature type="domain" description="Pyridine nucleotide-disulphide oxidoreductase dimerisation" evidence="17">
    <location>
        <begin position="364"/>
        <end position="472"/>
    </location>
</feature>
<evidence type="ECO:0000256" key="5">
    <source>
        <dbReference type="ARBA" id="ARBA00022490"/>
    </source>
</evidence>
<dbReference type="Gene3D" id="3.50.50.60">
    <property type="entry name" value="FAD/NAD(P)-binding domain"/>
    <property type="match status" value="2"/>
</dbReference>
<evidence type="ECO:0000256" key="14">
    <source>
        <dbReference type="PIRSR" id="PIRSR000350-3"/>
    </source>
</evidence>
<evidence type="ECO:0000256" key="10">
    <source>
        <dbReference type="ARBA" id="ARBA00023157"/>
    </source>
</evidence>
<dbReference type="InterPro" id="IPR012999">
    <property type="entry name" value="Pyr_OxRdtase_I_AS"/>
</dbReference>
<comment type="catalytic activity">
    <reaction evidence="12 16">
        <text>N(6)-[(R)-dihydrolipoyl]-L-lysyl-[protein] + NAD(+) = N(6)-[(R)-lipoyl]-L-lysyl-[protein] + NADH + H(+)</text>
        <dbReference type="Rhea" id="RHEA:15045"/>
        <dbReference type="Rhea" id="RHEA-COMP:10474"/>
        <dbReference type="Rhea" id="RHEA-COMP:10475"/>
        <dbReference type="ChEBI" id="CHEBI:15378"/>
        <dbReference type="ChEBI" id="CHEBI:57540"/>
        <dbReference type="ChEBI" id="CHEBI:57945"/>
        <dbReference type="ChEBI" id="CHEBI:83099"/>
        <dbReference type="ChEBI" id="CHEBI:83100"/>
        <dbReference type="EC" id="1.8.1.4"/>
    </reaction>
</comment>
<dbReference type="EMBL" id="JACJVQ010000008">
    <property type="protein sequence ID" value="MBB6634790.1"/>
    <property type="molecule type" value="Genomic_DNA"/>
</dbReference>
<evidence type="ECO:0000256" key="3">
    <source>
        <dbReference type="ARBA" id="ARBA00012608"/>
    </source>
</evidence>
<reference evidence="19 20" key="1">
    <citation type="submission" date="2020-08" db="EMBL/GenBank/DDBJ databases">
        <title>Cohnella phylogeny.</title>
        <authorList>
            <person name="Dunlap C."/>
        </authorList>
    </citation>
    <scope>NUCLEOTIDE SEQUENCE [LARGE SCALE GENOMIC DNA]</scope>
    <source>
        <strain evidence="19 20">DSM 25241</strain>
    </source>
</reference>
<dbReference type="GO" id="GO:0050660">
    <property type="term" value="F:flavin adenine dinucleotide binding"/>
    <property type="evidence" value="ECO:0007669"/>
    <property type="project" value="InterPro"/>
</dbReference>
<feature type="binding site" evidence="14">
    <location>
        <position position="219"/>
    </location>
    <ligand>
        <name>NAD(+)</name>
        <dbReference type="ChEBI" id="CHEBI:57540"/>
    </ligand>
</feature>
<dbReference type="PANTHER" id="PTHR22912">
    <property type="entry name" value="DISULFIDE OXIDOREDUCTASE"/>
    <property type="match status" value="1"/>
</dbReference>
<sequence>MNHYDIVILGGGPGGYIAAIRAAQLGKKTALVEKEKLGGTCLHKGCIPSKTLLRSAELFETMKRSLSFGIKAEGVELDYGGVLARKDGIVKQLEAGVRFLMKKNEIDVYSGNGEIVEAASSSGEYNGIIEVTGGAGEGGESAGEPQAPVRIGYRDLIVATGSRPRRIPGLPENERIMTSDEALAMEAVPASILIVGGGAIGVEWASMLSDFGAQVTIVEAADRLVPSEDADVSRELARLFAKRKIKALTGAKLLPETVSADGTGVTVQVEKNGKSESLSAERMLVSVGRAANVEGFGLERTLAQVERGVIAVDPTMRTADPHVYAIGDVVGGLQLAHVASHEGVAAVESICGLEEAHSPDPANVPKCVYGRPELASVGLTEQAAIDGGYAVKVGKFSFKAIGKALVFGESDGFVKVVADIKTGAVLGVHMIGPHVTDFIGEAALAQLVEATNMQVGRMIHPHPTLSEIIGEAMLGADKLALGM</sequence>
<evidence type="ECO:0000259" key="17">
    <source>
        <dbReference type="Pfam" id="PF02852"/>
    </source>
</evidence>